<reference evidence="13" key="1">
    <citation type="journal article" date="2020" name="Nature">
        <title>Giant virus diversity and host interactions through global metagenomics.</title>
        <authorList>
            <person name="Schulz F."/>
            <person name="Roux S."/>
            <person name="Paez-Espino D."/>
            <person name="Jungbluth S."/>
            <person name="Walsh D.A."/>
            <person name="Denef V.J."/>
            <person name="McMahon K.D."/>
            <person name="Konstantinidis K.T."/>
            <person name="Eloe-Fadrosh E.A."/>
            <person name="Kyrpides N.C."/>
            <person name="Woyke T."/>
        </authorList>
    </citation>
    <scope>NUCLEOTIDE SEQUENCE</scope>
    <source>
        <strain evidence="13">GVMAG-M-3300018416-45</strain>
    </source>
</reference>
<evidence type="ECO:0000256" key="4">
    <source>
        <dbReference type="ARBA" id="ARBA00022676"/>
    </source>
</evidence>
<evidence type="ECO:0000256" key="2">
    <source>
        <dbReference type="ARBA" id="ARBA00004922"/>
    </source>
</evidence>
<evidence type="ECO:0000256" key="5">
    <source>
        <dbReference type="ARBA" id="ARBA00022679"/>
    </source>
</evidence>
<keyword evidence="9" id="KW-0472">Membrane</keyword>
<feature type="domain" description="Galactosyltransferase N-terminal" evidence="12">
    <location>
        <begin position="5"/>
        <end position="90"/>
    </location>
</feature>
<dbReference type="UniPathway" id="UPA00378"/>
<dbReference type="Pfam" id="PF02709">
    <property type="entry name" value="Glyco_transf_7C"/>
    <property type="match status" value="1"/>
</dbReference>
<keyword evidence="8" id="KW-1133">Transmembrane helix</keyword>
<proteinExistence type="inferred from homology"/>
<protein>
    <recommendedName>
        <fullName evidence="14">Galactosyltransferase C-terminal domain-containing protein</fullName>
    </recommendedName>
</protein>
<evidence type="ECO:0000256" key="9">
    <source>
        <dbReference type="ARBA" id="ARBA00023136"/>
    </source>
</evidence>
<comment type="pathway">
    <text evidence="2">Protein modification; protein glycosylation.</text>
</comment>
<comment type="subcellular location">
    <subcellularLocation>
        <location evidence="1">Membrane</location>
        <topology evidence="1">Single-pass type II membrane protein</topology>
    </subcellularLocation>
</comment>
<dbReference type="InterPro" id="IPR027791">
    <property type="entry name" value="Galactosyl_T_C"/>
</dbReference>
<evidence type="ECO:0000256" key="1">
    <source>
        <dbReference type="ARBA" id="ARBA00004606"/>
    </source>
</evidence>
<dbReference type="Pfam" id="PF13733">
    <property type="entry name" value="Glyco_transf_7N"/>
    <property type="match status" value="1"/>
</dbReference>
<dbReference type="SUPFAM" id="SSF53448">
    <property type="entry name" value="Nucleotide-diphospho-sugar transferases"/>
    <property type="match status" value="1"/>
</dbReference>
<evidence type="ECO:0008006" key="14">
    <source>
        <dbReference type="Google" id="ProtNLM"/>
    </source>
</evidence>
<keyword evidence="6" id="KW-0812">Transmembrane</keyword>
<evidence type="ECO:0000256" key="10">
    <source>
        <dbReference type="ARBA" id="ARBA00023180"/>
    </source>
</evidence>
<dbReference type="EMBL" id="MN739232">
    <property type="protein sequence ID" value="QHS94746.1"/>
    <property type="molecule type" value="Genomic_DNA"/>
</dbReference>
<accession>A0A6C0BRC2</accession>
<evidence type="ECO:0000259" key="11">
    <source>
        <dbReference type="Pfam" id="PF02709"/>
    </source>
</evidence>
<dbReference type="InterPro" id="IPR027995">
    <property type="entry name" value="Galactosyl_T_N"/>
</dbReference>
<evidence type="ECO:0000256" key="3">
    <source>
        <dbReference type="ARBA" id="ARBA00005735"/>
    </source>
</evidence>
<dbReference type="PANTHER" id="PTHR19300">
    <property type="entry name" value="BETA-1,4-GALACTOSYLTRANSFERASE"/>
    <property type="match status" value="1"/>
</dbReference>
<keyword evidence="7" id="KW-0735">Signal-anchor</keyword>
<dbReference type="GO" id="GO:0005975">
    <property type="term" value="P:carbohydrate metabolic process"/>
    <property type="evidence" value="ECO:0007669"/>
    <property type="project" value="InterPro"/>
</dbReference>
<dbReference type="InterPro" id="IPR003859">
    <property type="entry name" value="Galactosyl_T"/>
</dbReference>
<dbReference type="AlphaFoldDB" id="A0A6C0BRC2"/>
<keyword evidence="4" id="KW-0328">Glycosyltransferase</keyword>
<evidence type="ECO:0000256" key="6">
    <source>
        <dbReference type="ARBA" id="ARBA00022692"/>
    </source>
</evidence>
<dbReference type="Gene3D" id="3.90.550.10">
    <property type="entry name" value="Spore Coat Polysaccharide Biosynthesis Protein SpsA, Chain A"/>
    <property type="match status" value="1"/>
</dbReference>
<organism evidence="13">
    <name type="scientific">viral metagenome</name>
    <dbReference type="NCBI Taxonomy" id="1070528"/>
    <lineage>
        <taxon>unclassified sequences</taxon>
        <taxon>metagenomes</taxon>
        <taxon>organismal metagenomes</taxon>
    </lineage>
</organism>
<dbReference type="GO" id="GO:0005794">
    <property type="term" value="C:Golgi apparatus"/>
    <property type="evidence" value="ECO:0007669"/>
    <property type="project" value="TreeGrafter"/>
</dbReference>
<keyword evidence="5" id="KW-0808">Transferase</keyword>
<comment type="similarity">
    <text evidence="3">Belongs to the glycosyltransferase 7 family.</text>
</comment>
<dbReference type="GO" id="GO:0016020">
    <property type="term" value="C:membrane"/>
    <property type="evidence" value="ECO:0007669"/>
    <property type="project" value="UniProtKB-SubCell"/>
</dbReference>
<evidence type="ECO:0000256" key="8">
    <source>
        <dbReference type="ARBA" id="ARBA00022989"/>
    </source>
</evidence>
<evidence type="ECO:0000259" key="12">
    <source>
        <dbReference type="Pfam" id="PF13733"/>
    </source>
</evidence>
<sequence>MPPHTVFIVPYRDREAHKKRFEIYIDSVLKYNGWVENVDVEIFFTHQCDNRSFNRGGMKNMGLLLLKQKYPTTYKNITIVFHDVDSIPESPSLIPYKTTNGTVSHYYGFTFVLGGILAIKAVDFERVNGFPCFWGWGLEDNALYNRCVNAGIKVDRSIFFTSTDKRISREGELPTRQWSRSEGYQYRHSTKNGYSTIKNVKYTINNRMMNITSFTTDSEYIPGDLVSSGGRTLCNLPVIHPCKNIFSSIKSASIHKK</sequence>
<feature type="domain" description="Galactosyltransferase C-terminal" evidence="11">
    <location>
        <begin position="107"/>
        <end position="157"/>
    </location>
</feature>
<dbReference type="PANTHER" id="PTHR19300:SF30">
    <property type="entry name" value="BETA-1,4-GALACTOSYLTRANSFERASE 7"/>
    <property type="match status" value="1"/>
</dbReference>
<evidence type="ECO:0000313" key="13">
    <source>
        <dbReference type="EMBL" id="QHS94746.1"/>
    </source>
</evidence>
<dbReference type="PRINTS" id="PR02050">
    <property type="entry name" value="B14GALTRFASE"/>
</dbReference>
<dbReference type="InterPro" id="IPR029044">
    <property type="entry name" value="Nucleotide-diphossugar_trans"/>
</dbReference>
<name>A0A6C0BRC2_9ZZZZ</name>
<dbReference type="GO" id="GO:0008378">
    <property type="term" value="F:galactosyltransferase activity"/>
    <property type="evidence" value="ECO:0007669"/>
    <property type="project" value="TreeGrafter"/>
</dbReference>
<evidence type="ECO:0000256" key="7">
    <source>
        <dbReference type="ARBA" id="ARBA00022968"/>
    </source>
</evidence>
<keyword evidence="10" id="KW-0325">Glycoprotein</keyword>